<comment type="caution">
    <text evidence="3">The sequence shown here is derived from an EMBL/GenBank/DDBJ whole genome shotgun (WGS) entry which is preliminary data.</text>
</comment>
<feature type="compositionally biased region" description="Basic and acidic residues" evidence="1">
    <location>
        <begin position="264"/>
        <end position="279"/>
    </location>
</feature>
<evidence type="ECO:0000259" key="2">
    <source>
        <dbReference type="PROSITE" id="PS00028"/>
    </source>
</evidence>
<gene>
    <name evidence="3" type="ORF">HZH68_006816</name>
</gene>
<protein>
    <recommendedName>
        <fullName evidence="2">C2H2-type domain-containing protein</fullName>
    </recommendedName>
</protein>
<feature type="compositionally biased region" description="Basic and acidic residues" evidence="1">
    <location>
        <begin position="618"/>
        <end position="636"/>
    </location>
</feature>
<feature type="domain" description="C2H2-type" evidence="2">
    <location>
        <begin position="564"/>
        <end position="585"/>
    </location>
</feature>
<feature type="region of interest" description="Disordered" evidence="1">
    <location>
        <begin position="513"/>
        <end position="534"/>
    </location>
</feature>
<keyword evidence="4" id="KW-1185">Reference proteome</keyword>
<feature type="compositionally biased region" description="Acidic residues" evidence="1">
    <location>
        <begin position="212"/>
        <end position="227"/>
    </location>
</feature>
<dbReference type="Proteomes" id="UP000617340">
    <property type="component" value="Unassembled WGS sequence"/>
</dbReference>
<feature type="compositionally biased region" description="Basic residues" evidence="1">
    <location>
        <begin position="1009"/>
        <end position="1024"/>
    </location>
</feature>
<evidence type="ECO:0000313" key="4">
    <source>
        <dbReference type="Proteomes" id="UP000617340"/>
    </source>
</evidence>
<feature type="region of interest" description="Disordered" evidence="1">
    <location>
        <begin position="1009"/>
        <end position="1082"/>
    </location>
</feature>
<reference evidence="3" key="1">
    <citation type="journal article" date="2020" name="G3 (Bethesda)">
        <title>High-Quality Assemblies for Three Invasive Social Wasps from the &lt;i&gt;Vespula&lt;/i&gt; Genus.</title>
        <authorList>
            <person name="Harrop T.W.R."/>
            <person name="Guhlin J."/>
            <person name="McLaughlin G.M."/>
            <person name="Permina E."/>
            <person name="Stockwell P."/>
            <person name="Gilligan J."/>
            <person name="Le Lec M.F."/>
            <person name="Gruber M.A.M."/>
            <person name="Quinn O."/>
            <person name="Lovegrove M."/>
            <person name="Duncan E.J."/>
            <person name="Remnant E.J."/>
            <person name="Van Eeckhoven J."/>
            <person name="Graham B."/>
            <person name="Knapp R.A."/>
            <person name="Langford K.W."/>
            <person name="Kronenberg Z."/>
            <person name="Press M.O."/>
            <person name="Eacker S.M."/>
            <person name="Wilson-Rankin E.E."/>
            <person name="Purcell J."/>
            <person name="Lester P.J."/>
            <person name="Dearden P.K."/>
        </authorList>
    </citation>
    <scope>NUCLEOTIDE SEQUENCE</scope>
    <source>
        <strain evidence="3">Linc-1</strain>
    </source>
</reference>
<feature type="region of interest" description="Disordered" evidence="1">
    <location>
        <begin position="210"/>
        <end position="284"/>
    </location>
</feature>
<feature type="region of interest" description="Disordered" evidence="1">
    <location>
        <begin position="584"/>
        <end position="636"/>
    </location>
</feature>
<name>A0A834KDM6_VESGE</name>
<dbReference type="InterPro" id="IPR013087">
    <property type="entry name" value="Znf_C2H2_type"/>
</dbReference>
<feature type="region of interest" description="Disordered" evidence="1">
    <location>
        <begin position="702"/>
        <end position="722"/>
    </location>
</feature>
<feature type="compositionally biased region" description="Polar residues" evidence="1">
    <location>
        <begin position="1026"/>
        <end position="1035"/>
    </location>
</feature>
<feature type="compositionally biased region" description="Basic and acidic residues" evidence="1">
    <location>
        <begin position="588"/>
        <end position="603"/>
    </location>
</feature>
<dbReference type="PROSITE" id="PS00028">
    <property type="entry name" value="ZINC_FINGER_C2H2_1"/>
    <property type="match status" value="1"/>
</dbReference>
<dbReference type="SMART" id="SM00355">
    <property type="entry name" value="ZnF_C2H2"/>
    <property type="match status" value="4"/>
</dbReference>
<feature type="compositionally biased region" description="Gly residues" evidence="1">
    <location>
        <begin position="167"/>
        <end position="177"/>
    </location>
</feature>
<feature type="region of interest" description="Disordered" evidence="1">
    <location>
        <begin position="167"/>
        <end position="190"/>
    </location>
</feature>
<sequence>MVRACNVNSYMPLGEEAASADSTGSEASSGGVIFDLSKRSLAANQSGANQARTTRATTTTTTTATTTITTTTTTTTTTRTKNEANGKMVASMHNLEDLGVSHPASASGNERQQQQQVLQEKHAHVYRSAQTAQDKRSRLSNVINNLRKKVPDGRSGSVVGGIGGVGGVGVVGGGGGSDSPIRKEEDGRNSVERNLETLEKYVMTVLNGVIKDEEEEGAEGEEEDDDRSVENKDTEKPAVGSGVGIGIVGGVGEAKDEEEEDEDSKGPKFEPSKPNESRTEVAVLPPGHIEKMKSDLEVDNVRCEYGSTDMDWTVGPTETAIESAKNVVESGHSMSPRLRLSSFDHEKSDFYESSSSKDLENDNHHSRQESIESEGDKRETRSLGMIIMERLDHQIVEGRNTSNVDDIVENLELRDTCRDLLNDLLNGIDQCADKMNSTEIANVARTFVGTFDEPRDSQVAEELSTTSFHCSLPLERIASVLQNCQAASIAAVETLTVQQQKFLSISLRQRHTERVHQLGGGRRSERNSRRPSQNCQYCSDKCLDSLEGLFHHMAGNHSDKYHACVQCSTRYLTREALLVHMTETHASSARERTTPQVQEKMKEPSPPCKEVVCQSSNEKSDVPPSKERRPCDAETEYRSETSLLKHVVPTTTKDVFSNPGSPEFDSSFYSSHNNANQIQFPIDISLTAATPVYNKDYAVEEYENSSEYAQKPGKSSRSHPRRVSFEKYNFPRKYDGKEQWTCSIKDLSKFDISTQLSLRKKQQMLKERITLNRLHQISPLVNSIPSNDIVQTSLANEQTSKEKSNKDAEESIIDHPCASLRDDNGLDQSSCLKAIGLIDRREKEIIRMDQPVDQSLGSTEFSLEFGNFMRLQKWDDAGHANPKMQKVIYAELTGEWSRPRIYICGACAARHVTLREMEDHKSSMHPNVWCSHYEFSGDQRELYKHLFLPGRSTPTIKAKNAIAPEKICTKCSKNCSTLAELHRHMLECGGDQAWLLGLFGNGKKKCKWRPFGSRSRRRRQRGMKRNIQNSQTPRTNVPREKQPAGPRVRPSDRESIQKMLANLPPKRATRKVLQDSTLRTQGRLRTPRQFSCFVQQDRDSPLGV</sequence>
<dbReference type="EMBL" id="JACSDZ010000005">
    <property type="protein sequence ID" value="KAF7404022.1"/>
    <property type="molecule type" value="Genomic_DNA"/>
</dbReference>
<organism evidence="3 4">
    <name type="scientific">Vespula germanica</name>
    <name type="common">German yellow jacket</name>
    <name type="synonym">Paravespula germanica</name>
    <dbReference type="NCBI Taxonomy" id="30212"/>
    <lineage>
        <taxon>Eukaryota</taxon>
        <taxon>Metazoa</taxon>
        <taxon>Ecdysozoa</taxon>
        <taxon>Arthropoda</taxon>
        <taxon>Hexapoda</taxon>
        <taxon>Insecta</taxon>
        <taxon>Pterygota</taxon>
        <taxon>Neoptera</taxon>
        <taxon>Endopterygota</taxon>
        <taxon>Hymenoptera</taxon>
        <taxon>Apocrita</taxon>
        <taxon>Aculeata</taxon>
        <taxon>Vespoidea</taxon>
        <taxon>Vespidae</taxon>
        <taxon>Vespinae</taxon>
        <taxon>Vespula</taxon>
    </lineage>
</organism>
<feature type="region of interest" description="Disordered" evidence="1">
    <location>
        <begin position="349"/>
        <end position="380"/>
    </location>
</feature>
<feature type="compositionally biased region" description="Low complexity" evidence="1">
    <location>
        <begin position="51"/>
        <end position="79"/>
    </location>
</feature>
<feature type="region of interest" description="Disordered" evidence="1">
    <location>
        <begin position="44"/>
        <end position="85"/>
    </location>
</feature>
<proteinExistence type="predicted"/>
<evidence type="ECO:0000256" key="1">
    <source>
        <dbReference type="SAM" id="MobiDB-lite"/>
    </source>
</evidence>
<evidence type="ECO:0000313" key="3">
    <source>
        <dbReference type="EMBL" id="KAF7404022.1"/>
    </source>
</evidence>
<feature type="compositionally biased region" description="Basic and acidic residues" evidence="1">
    <location>
        <begin position="513"/>
        <end position="528"/>
    </location>
</feature>
<feature type="compositionally biased region" description="Gly residues" evidence="1">
    <location>
        <begin position="241"/>
        <end position="252"/>
    </location>
</feature>
<feature type="region of interest" description="Disordered" evidence="1">
    <location>
        <begin position="99"/>
        <end position="120"/>
    </location>
</feature>
<dbReference type="AlphaFoldDB" id="A0A834KDM6"/>
<feature type="compositionally biased region" description="Basic and acidic residues" evidence="1">
    <location>
        <begin position="180"/>
        <end position="190"/>
    </location>
</feature>
<accession>A0A834KDM6</accession>